<evidence type="ECO:0000259" key="2">
    <source>
        <dbReference type="Pfam" id="PF00646"/>
    </source>
</evidence>
<dbReference type="Proteomes" id="UP001370490">
    <property type="component" value="Unassembled WGS sequence"/>
</dbReference>
<dbReference type="GO" id="GO:0005737">
    <property type="term" value="C:cytoplasm"/>
    <property type="evidence" value="ECO:0007669"/>
    <property type="project" value="TreeGrafter"/>
</dbReference>
<evidence type="ECO:0000256" key="1">
    <source>
        <dbReference type="SAM" id="MobiDB-lite"/>
    </source>
</evidence>
<dbReference type="InterPro" id="IPR001810">
    <property type="entry name" value="F-box_dom"/>
</dbReference>
<evidence type="ECO:0000313" key="4">
    <source>
        <dbReference type="Proteomes" id="UP001370490"/>
    </source>
</evidence>
<sequence length="324" mass="36661">MEESKDHEFSKNPQKTPIQPESGSDIFSQQFAGKEVEPRQTHEALLLVLAYLPLLELLAMSEVSKSLRDAVNNDVLIWLDIIVERPLNLRLTNDKLLYYTSKARGRLTTLALMNCMKITDDGLQRLYVPGCTGLTPQGVITAVKTLTEHKSNLRSLRISGIYDMNKEHLETIRSLMQSNPAQNQQQKQQPRFYQNHRKFFTAFKAEGDQANIDLEICPKCDDVRLVFDCPKEACKRKHNPVSKCRACSFCIPRCAECGVCVKFGESEHAACHDTLCLDCWLRLPKCNICNNPYCTGHSSGRQPNICSAGFVCDICISKFTVRIL</sequence>
<keyword evidence="4" id="KW-1185">Reference proteome</keyword>
<dbReference type="PANTHER" id="PTHR13382">
    <property type="entry name" value="MITOCHONDRIAL ATP SYNTHASE COUPLING FACTOR B"/>
    <property type="match status" value="1"/>
</dbReference>
<feature type="compositionally biased region" description="Basic and acidic residues" evidence="1">
    <location>
        <begin position="1"/>
        <end position="10"/>
    </location>
</feature>
<dbReference type="InterPro" id="IPR032675">
    <property type="entry name" value="LRR_dom_sf"/>
</dbReference>
<dbReference type="Gene3D" id="3.80.10.10">
    <property type="entry name" value="Ribonuclease Inhibitor"/>
    <property type="match status" value="1"/>
</dbReference>
<dbReference type="EMBL" id="JBAMMX010000019">
    <property type="protein sequence ID" value="KAK6921628.1"/>
    <property type="molecule type" value="Genomic_DNA"/>
</dbReference>
<feature type="compositionally biased region" description="Polar residues" evidence="1">
    <location>
        <begin position="11"/>
        <end position="23"/>
    </location>
</feature>
<dbReference type="SUPFAM" id="SSF81383">
    <property type="entry name" value="F-box domain"/>
    <property type="match status" value="1"/>
</dbReference>
<proteinExistence type="predicted"/>
<dbReference type="InterPro" id="IPR036047">
    <property type="entry name" value="F-box-like_dom_sf"/>
</dbReference>
<accession>A0AAN8V539</accession>
<gene>
    <name evidence="3" type="ORF">RJ641_012135</name>
</gene>
<feature type="region of interest" description="Disordered" evidence="1">
    <location>
        <begin position="1"/>
        <end position="23"/>
    </location>
</feature>
<feature type="domain" description="F-box" evidence="2">
    <location>
        <begin position="43"/>
        <end position="76"/>
    </location>
</feature>
<protein>
    <submittedName>
        <fullName evidence="3">F-box domain</fullName>
    </submittedName>
</protein>
<reference evidence="3 4" key="1">
    <citation type="submission" date="2023-12" db="EMBL/GenBank/DDBJ databases">
        <title>A high-quality genome assembly for Dillenia turbinata (Dilleniales).</title>
        <authorList>
            <person name="Chanderbali A."/>
        </authorList>
    </citation>
    <scope>NUCLEOTIDE SEQUENCE [LARGE SCALE GENOMIC DNA]</scope>
    <source>
        <strain evidence="3">LSX21</strain>
        <tissue evidence="3">Leaf</tissue>
    </source>
</reference>
<dbReference type="AlphaFoldDB" id="A0AAN8V539"/>
<evidence type="ECO:0000313" key="3">
    <source>
        <dbReference type="EMBL" id="KAK6921628.1"/>
    </source>
</evidence>
<name>A0AAN8V539_9MAGN</name>
<comment type="caution">
    <text evidence="3">The sequence shown here is derived from an EMBL/GenBank/DDBJ whole genome shotgun (WGS) entry which is preliminary data.</text>
</comment>
<dbReference type="Pfam" id="PF00646">
    <property type="entry name" value="F-box"/>
    <property type="match status" value="1"/>
</dbReference>
<dbReference type="PANTHER" id="PTHR13382:SF16">
    <property type="entry name" value="F-BOX PROTEIN SKIP28"/>
    <property type="match status" value="1"/>
</dbReference>
<dbReference type="SUPFAM" id="SSF52047">
    <property type="entry name" value="RNI-like"/>
    <property type="match status" value="1"/>
</dbReference>
<dbReference type="InterPro" id="IPR050648">
    <property type="entry name" value="F-box_LRR-repeat"/>
</dbReference>
<organism evidence="3 4">
    <name type="scientific">Dillenia turbinata</name>
    <dbReference type="NCBI Taxonomy" id="194707"/>
    <lineage>
        <taxon>Eukaryota</taxon>
        <taxon>Viridiplantae</taxon>
        <taxon>Streptophyta</taxon>
        <taxon>Embryophyta</taxon>
        <taxon>Tracheophyta</taxon>
        <taxon>Spermatophyta</taxon>
        <taxon>Magnoliopsida</taxon>
        <taxon>eudicotyledons</taxon>
        <taxon>Gunneridae</taxon>
        <taxon>Pentapetalae</taxon>
        <taxon>Dilleniales</taxon>
        <taxon>Dilleniaceae</taxon>
        <taxon>Dillenia</taxon>
    </lineage>
</organism>